<feature type="region of interest" description="Disordered" evidence="18">
    <location>
        <begin position="790"/>
        <end position="816"/>
    </location>
</feature>
<keyword evidence="19" id="KW-0812">Transmembrane</keyword>
<protein>
    <submittedName>
        <fullName evidence="22">Penicillin-binding protein 1A</fullName>
    </submittedName>
</protein>
<dbReference type="GO" id="GO:0008658">
    <property type="term" value="F:penicillin binding"/>
    <property type="evidence" value="ECO:0007669"/>
    <property type="project" value="InterPro"/>
</dbReference>
<keyword evidence="5" id="KW-1003">Cell membrane</keyword>
<evidence type="ECO:0000259" key="20">
    <source>
        <dbReference type="Pfam" id="PF00905"/>
    </source>
</evidence>
<comment type="similarity">
    <text evidence="4">In the N-terminal section; belongs to the glycosyltransferase 51 family.</text>
</comment>
<dbReference type="GO" id="GO:0071555">
    <property type="term" value="P:cell wall organization"/>
    <property type="evidence" value="ECO:0007669"/>
    <property type="project" value="UniProtKB-KW"/>
</dbReference>
<evidence type="ECO:0000256" key="17">
    <source>
        <dbReference type="ARBA" id="ARBA00049902"/>
    </source>
</evidence>
<evidence type="ECO:0000256" key="14">
    <source>
        <dbReference type="ARBA" id="ARBA00023268"/>
    </source>
</evidence>
<dbReference type="GO" id="GO:0009252">
    <property type="term" value="P:peptidoglycan biosynthetic process"/>
    <property type="evidence" value="ECO:0007669"/>
    <property type="project" value="UniProtKB-UniPathway"/>
</dbReference>
<accession>A0A4R3HSE4</accession>
<dbReference type="GO" id="GO:0006508">
    <property type="term" value="P:proteolysis"/>
    <property type="evidence" value="ECO:0007669"/>
    <property type="project" value="UniProtKB-KW"/>
</dbReference>
<dbReference type="Proteomes" id="UP000295382">
    <property type="component" value="Unassembled WGS sequence"/>
</dbReference>
<evidence type="ECO:0000313" key="23">
    <source>
        <dbReference type="Proteomes" id="UP000295382"/>
    </source>
</evidence>
<evidence type="ECO:0000256" key="15">
    <source>
        <dbReference type="ARBA" id="ARBA00023316"/>
    </source>
</evidence>
<dbReference type="InterPro" id="IPR001460">
    <property type="entry name" value="PCN-bd_Tpept"/>
</dbReference>
<keyword evidence="12" id="KW-0573">Peptidoglycan synthesis</keyword>
<keyword evidence="7" id="KW-0645">Protease</keyword>
<dbReference type="PANTHER" id="PTHR32282">
    <property type="entry name" value="BINDING PROTEIN TRANSPEPTIDASE, PUTATIVE-RELATED"/>
    <property type="match status" value="1"/>
</dbReference>
<keyword evidence="13 19" id="KW-0472">Membrane</keyword>
<feature type="domain" description="Glycosyl transferase family 51" evidence="21">
    <location>
        <begin position="76"/>
        <end position="251"/>
    </location>
</feature>
<evidence type="ECO:0000256" key="7">
    <source>
        <dbReference type="ARBA" id="ARBA00022670"/>
    </source>
</evidence>
<comment type="subcellular location">
    <subcellularLocation>
        <location evidence="1">Cell membrane</location>
    </subcellularLocation>
</comment>
<dbReference type="FunFam" id="1.10.3810.10:FF:000001">
    <property type="entry name" value="Penicillin-binding protein 1A"/>
    <property type="match status" value="1"/>
</dbReference>
<keyword evidence="15" id="KW-0961">Cell wall biogenesis/degradation</keyword>
<feature type="compositionally biased region" description="Polar residues" evidence="18">
    <location>
        <begin position="745"/>
        <end position="756"/>
    </location>
</feature>
<evidence type="ECO:0000256" key="3">
    <source>
        <dbReference type="ARBA" id="ARBA00007090"/>
    </source>
</evidence>
<keyword evidence="10" id="KW-0378">Hydrolase</keyword>
<evidence type="ECO:0000256" key="10">
    <source>
        <dbReference type="ARBA" id="ARBA00022801"/>
    </source>
</evidence>
<comment type="catalytic activity">
    <reaction evidence="16">
        <text>Preferential cleavage: (Ac)2-L-Lys-D-Ala-|-D-Ala. Also transpeptidation of peptidyl-alanyl moieties that are N-acyl substituents of D-alanine.</text>
        <dbReference type="EC" id="3.4.16.4"/>
    </reaction>
</comment>
<evidence type="ECO:0000256" key="1">
    <source>
        <dbReference type="ARBA" id="ARBA00004236"/>
    </source>
</evidence>
<evidence type="ECO:0000256" key="8">
    <source>
        <dbReference type="ARBA" id="ARBA00022676"/>
    </source>
</evidence>
<comment type="similarity">
    <text evidence="3">In the C-terminal section; belongs to the transpeptidase family.</text>
</comment>
<keyword evidence="19" id="KW-1133">Transmembrane helix</keyword>
<keyword evidence="14" id="KW-0511">Multifunctional enzyme</keyword>
<evidence type="ECO:0000256" key="6">
    <source>
        <dbReference type="ARBA" id="ARBA00022645"/>
    </source>
</evidence>
<dbReference type="InterPro" id="IPR036950">
    <property type="entry name" value="PBP_transglycosylase"/>
</dbReference>
<evidence type="ECO:0000256" key="4">
    <source>
        <dbReference type="ARBA" id="ARBA00007739"/>
    </source>
</evidence>
<organism evidence="22 23">
    <name type="scientific">Paucimonas lemoignei</name>
    <name type="common">Pseudomonas lemoignei</name>
    <dbReference type="NCBI Taxonomy" id="29443"/>
    <lineage>
        <taxon>Bacteria</taxon>
        <taxon>Pseudomonadati</taxon>
        <taxon>Pseudomonadota</taxon>
        <taxon>Betaproteobacteria</taxon>
        <taxon>Burkholderiales</taxon>
        <taxon>Burkholderiaceae</taxon>
        <taxon>Paucimonas</taxon>
    </lineage>
</organism>
<dbReference type="UniPathway" id="UPA00219"/>
<comment type="pathway">
    <text evidence="2">Cell wall biogenesis; peptidoglycan biosynthesis.</text>
</comment>
<dbReference type="GO" id="GO:0008360">
    <property type="term" value="P:regulation of cell shape"/>
    <property type="evidence" value="ECO:0007669"/>
    <property type="project" value="UniProtKB-KW"/>
</dbReference>
<dbReference type="GO" id="GO:0030288">
    <property type="term" value="C:outer membrane-bounded periplasmic space"/>
    <property type="evidence" value="ECO:0007669"/>
    <property type="project" value="TreeGrafter"/>
</dbReference>
<dbReference type="OrthoDB" id="9766909at2"/>
<dbReference type="GO" id="GO:0005886">
    <property type="term" value="C:plasma membrane"/>
    <property type="evidence" value="ECO:0007669"/>
    <property type="project" value="UniProtKB-SubCell"/>
</dbReference>
<evidence type="ECO:0000256" key="13">
    <source>
        <dbReference type="ARBA" id="ARBA00023136"/>
    </source>
</evidence>
<feature type="region of interest" description="Disordered" evidence="18">
    <location>
        <begin position="727"/>
        <end position="769"/>
    </location>
</feature>
<dbReference type="InterPro" id="IPR023346">
    <property type="entry name" value="Lysozyme-like_dom_sf"/>
</dbReference>
<evidence type="ECO:0000256" key="16">
    <source>
        <dbReference type="ARBA" id="ARBA00034000"/>
    </source>
</evidence>
<feature type="transmembrane region" description="Helical" evidence="19">
    <location>
        <begin position="21"/>
        <end position="47"/>
    </location>
</feature>
<keyword evidence="8" id="KW-0328">Glycosyltransferase</keyword>
<dbReference type="Gene3D" id="3.40.710.10">
    <property type="entry name" value="DD-peptidase/beta-lactamase superfamily"/>
    <property type="match status" value="2"/>
</dbReference>
<comment type="caution">
    <text evidence="22">The sequence shown here is derived from an EMBL/GenBank/DDBJ whole genome shotgun (WGS) entry which is preliminary data.</text>
</comment>
<evidence type="ECO:0000256" key="19">
    <source>
        <dbReference type="SAM" id="Phobius"/>
    </source>
</evidence>
<evidence type="ECO:0000256" key="12">
    <source>
        <dbReference type="ARBA" id="ARBA00022984"/>
    </source>
</evidence>
<evidence type="ECO:0000256" key="9">
    <source>
        <dbReference type="ARBA" id="ARBA00022679"/>
    </source>
</evidence>
<keyword evidence="23" id="KW-1185">Reference proteome</keyword>
<feature type="domain" description="Penicillin-binding protein transpeptidase" evidence="20">
    <location>
        <begin position="427"/>
        <end position="658"/>
    </location>
</feature>
<dbReference type="InterPro" id="IPR012338">
    <property type="entry name" value="Beta-lactam/transpept-like"/>
</dbReference>
<reference evidence="22 23" key="1">
    <citation type="submission" date="2019-03" db="EMBL/GenBank/DDBJ databases">
        <title>Genomic Encyclopedia of Type Strains, Phase IV (KMG-IV): sequencing the most valuable type-strain genomes for metagenomic binning, comparative biology and taxonomic classification.</title>
        <authorList>
            <person name="Goeker M."/>
        </authorList>
    </citation>
    <scope>NUCLEOTIDE SEQUENCE [LARGE SCALE GENOMIC DNA]</scope>
    <source>
        <strain evidence="22 23">DSM 7445</strain>
    </source>
</reference>
<dbReference type="GO" id="GO:0009002">
    <property type="term" value="F:serine-type D-Ala-D-Ala carboxypeptidase activity"/>
    <property type="evidence" value="ECO:0007669"/>
    <property type="project" value="UniProtKB-EC"/>
</dbReference>
<comment type="catalytic activity">
    <reaction evidence="17">
        <text>[GlcNAc-(1-&gt;4)-Mur2Ac(oyl-L-Ala-gamma-D-Glu-L-Lys-D-Ala-D-Ala)](n)-di-trans,octa-cis-undecaprenyl diphosphate + beta-D-GlcNAc-(1-&gt;4)-Mur2Ac(oyl-L-Ala-gamma-D-Glu-L-Lys-D-Ala-D-Ala)-di-trans,octa-cis-undecaprenyl diphosphate = [GlcNAc-(1-&gt;4)-Mur2Ac(oyl-L-Ala-gamma-D-Glu-L-Lys-D-Ala-D-Ala)](n+1)-di-trans,octa-cis-undecaprenyl diphosphate + di-trans,octa-cis-undecaprenyl diphosphate + H(+)</text>
        <dbReference type="Rhea" id="RHEA:23708"/>
        <dbReference type="Rhea" id="RHEA-COMP:9602"/>
        <dbReference type="Rhea" id="RHEA-COMP:9603"/>
        <dbReference type="ChEBI" id="CHEBI:15378"/>
        <dbReference type="ChEBI" id="CHEBI:58405"/>
        <dbReference type="ChEBI" id="CHEBI:60033"/>
        <dbReference type="ChEBI" id="CHEBI:78435"/>
        <dbReference type="EC" id="2.4.99.28"/>
    </reaction>
</comment>
<dbReference type="Pfam" id="PF00912">
    <property type="entry name" value="Transgly"/>
    <property type="match status" value="1"/>
</dbReference>
<keyword evidence="11" id="KW-0133">Cell shape</keyword>
<dbReference type="SUPFAM" id="SSF53955">
    <property type="entry name" value="Lysozyme-like"/>
    <property type="match status" value="1"/>
</dbReference>
<keyword evidence="9" id="KW-0808">Transferase</keyword>
<dbReference type="PANTHER" id="PTHR32282:SF11">
    <property type="entry name" value="PENICILLIN-BINDING PROTEIN 1B"/>
    <property type="match status" value="1"/>
</dbReference>
<name>A0A4R3HSE4_PAULE</name>
<evidence type="ECO:0000313" key="22">
    <source>
        <dbReference type="EMBL" id="TCS34754.1"/>
    </source>
</evidence>
<dbReference type="Pfam" id="PF00905">
    <property type="entry name" value="Transpeptidase"/>
    <property type="match status" value="1"/>
</dbReference>
<dbReference type="GO" id="GO:0008955">
    <property type="term" value="F:peptidoglycan glycosyltransferase activity"/>
    <property type="evidence" value="ECO:0007669"/>
    <property type="project" value="UniProtKB-EC"/>
</dbReference>
<keyword evidence="6" id="KW-0121">Carboxypeptidase</keyword>
<dbReference type="AlphaFoldDB" id="A0A4R3HSE4"/>
<evidence type="ECO:0000256" key="2">
    <source>
        <dbReference type="ARBA" id="ARBA00004752"/>
    </source>
</evidence>
<dbReference type="InterPro" id="IPR050396">
    <property type="entry name" value="Glycosyltr_51/Transpeptidase"/>
</dbReference>
<dbReference type="SUPFAM" id="SSF56601">
    <property type="entry name" value="beta-lactamase/transpeptidase-like"/>
    <property type="match status" value="1"/>
</dbReference>
<evidence type="ECO:0000256" key="11">
    <source>
        <dbReference type="ARBA" id="ARBA00022960"/>
    </source>
</evidence>
<dbReference type="InterPro" id="IPR001264">
    <property type="entry name" value="Glyco_trans_51"/>
</dbReference>
<evidence type="ECO:0000256" key="18">
    <source>
        <dbReference type="SAM" id="MobiDB-lite"/>
    </source>
</evidence>
<gene>
    <name evidence="22" type="ORF">EDC30_11286</name>
</gene>
<evidence type="ECO:0000256" key="5">
    <source>
        <dbReference type="ARBA" id="ARBA00022475"/>
    </source>
</evidence>
<sequence length="816" mass="90303">MQSQNNSGATTASSKTRWRRIFWLFFSFVIVLGVAGILTLFSVHSYIKRQQTTLPELTAIDKFRNARPSKVFAADGTLLTEFKQTQQVPISLQQVSPYVLQALVATEDQRFYEHEGIDLRRTAAALLYTLTGRGQGGSTITQQLARNFFPEEIGRERSIQRKVREMLTALKIEQTYGKHEILELYLNTVPFLYNAYGIEMAARTYFNKPAAELSIPESATLVGMLKGTHYYNPVKNPERSLKRRNVVLHQMLQQGWLTQQQFEQFRAQPLGAKLYRTPPPAVGPAPHFAAYVSKWLTDWSERNGIDLYADGVVVQTTLDMRLQAAAEKAVERQTQALQRIADVEWASSQLNTMMSADSYARKHKQIVPFNYLWKSRPELIETFIRESADYKKYAAGGAGPAMAYLQMKTDHEFMRRLLADKTRLEAGFVAMDPGSGEVKAWVGSRDFSVDQFDHVAQAVRQPGSTFKPFVYGAALEQGISPRHTYRGGRVEIMLADGSSWKPSDMDVATRPMSLREGLVYSKNTITAQVMEEVGVDQVVELAQAMGVRQSRLDPVVSIALGTSPVTLLEMVTSYATIARAGEYRAPVAVKRILDRNGKVLAEFGGQPGQRVLSEEASTELIDMLRGAVRQGTGQLVRQQFGISADVAGKTGTTQNNTDGWFILMHPEMVAGAWIGFNDQRITMRSSYWGQGGHNAILVVGDFFKNALRERQIDMAAKFPLPEREFMTAGSTSYGSDGDPDEAAGNESSGAQANDPLQEQDGGMLPQAGLPAGHGIIVRRKGDRILIGDAPGIRSLENDRAPAVSSRIGIAGPASLP</sequence>
<evidence type="ECO:0000259" key="21">
    <source>
        <dbReference type="Pfam" id="PF00912"/>
    </source>
</evidence>
<dbReference type="EMBL" id="SLZQ01000012">
    <property type="protein sequence ID" value="TCS34754.1"/>
    <property type="molecule type" value="Genomic_DNA"/>
</dbReference>
<proteinExistence type="inferred from homology"/>
<dbReference type="Gene3D" id="1.10.3810.10">
    <property type="entry name" value="Biosynthetic peptidoglycan transglycosylase-like"/>
    <property type="match status" value="1"/>
</dbReference>